<dbReference type="HOGENOM" id="CLU_632900_0_0_9"/>
<dbReference type="EMBL" id="AP009389">
    <property type="protein sequence ID" value="BAF59852.1"/>
    <property type="molecule type" value="Genomic_DNA"/>
</dbReference>
<dbReference type="KEGG" id="pth:PTH_1672"/>
<evidence type="ECO:0000313" key="2">
    <source>
        <dbReference type="Proteomes" id="UP000006556"/>
    </source>
</evidence>
<protein>
    <submittedName>
        <fullName evidence="1">Hypothetical membrane protein</fullName>
    </submittedName>
</protein>
<name>A5D1L5_PELTS</name>
<dbReference type="eggNOG" id="ENOG5033JN4">
    <property type="taxonomic scope" value="Bacteria"/>
</dbReference>
<sequence>MLVRPYGVFAGGDIFLGGLNAVQFYGLNAAVEVGQGQVADCPGGFFNDLADRSGRVFFNACRLFGTTQGVLFKSRSRARCLGPVYQDDFLIRAAHIFPVGYFAGKDVHQLLPGKVVDVDSRVNDSGHADDADLVVDQLGSVDAVFFFSKYVGVADIRRPLGDLGQTGAAAPALHNDFYVGVLCHELVCCLFNQRLHGSGAHCGDVAGQLWPVAGCALPVPAAAAGQRRQSGQAQNGKHYPFCFFHQAFSPFAVFYLSQAAARLPRILTCVAKTVAHATHCFDVFRFGGVFFNFLAQIPDVYVHGACFPSVVVAPDLFQEDVPGKNTAGIVRQQVKQLEFFRGELQFFPVKYGLVFLGPDYQAAYSDFLPCFLLCGRRGLAAQACLYSGHDFPGGKRFGYVVVRAQFKPEHLVHLFSLGAQYDHRGDGGFPVCL</sequence>
<gene>
    <name evidence="1" type="ordered locus">PTH_1672</name>
</gene>
<dbReference type="Proteomes" id="UP000006556">
    <property type="component" value="Chromosome"/>
</dbReference>
<reference evidence="2" key="1">
    <citation type="journal article" date="2008" name="Genome Res.">
        <title>The genome of Pelotomaculum thermopropionicum reveals niche-associated evolution in anaerobic microbiota.</title>
        <authorList>
            <person name="Kosaka T."/>
            <person name="Kato S."/>
            <person name="Shimoyama T."/>
            <person name="Ishii S."/>
            <person name="Abe T."/>
            <person name="Watanabe K."/>
        </authorList>
    </citation>
    <scope>NUCLEOTIDE SEQUENCE [LARGE SCALE GENOMIC DNA]</scope>
    <source>
        <strain evidence="2">DSM 13744 / JCM 10971 / SI</strain>
    </source>
</reference>
<proteinExistence type="predicted"/>
<dbReference type="AlphaFoldDB" id="A5D1L5"/>
<accession>A5D1L5</accession>
<keyword evidence="2" id="KW-1185">Reference proteome</keyword>
<evidence type="ECO:0000313" key="1">
    <source>
        <dbReference type="EMBL" id="BAF59852.1"/>
    </source>
</evidence>
<organism evidence="1 2">
    <name type="scientific">Pelotomaculum thermopropionicum (strain DSM 13744 / JCM 10971 / SI)</name>
    <dbReference type="NCBI Taxonomy" id="370438"/>
    <lineage>
        <taxon>Bacteria</taxon>
        <taxon>Bacillati</taxon>
        <taxon>Bacillota</taxon>
        <taxon>Clostridia</taxon>
        <taxon>Eubacteriales</taxon>
        <taxon>Desulfotomaculaceae</taxon>
        <taxon>Pelotomaculum</taxon>
    </lineage>
</organism>